<dbReference type="Pfam" id="PF00550">
    <property type="entry name" value="PP-binding"/>
    <property type="match status" value="1"/>
</dbReference>
<evidence type="ECO:0000313" key="5">
    <source>
        <dbReference type="Proteomes" id="UP000470051"/>
    </source>
</evidence>
<dbReference type="RefSeq" id="WP_113040670.1">
    <property type="nucleotide sequence ID" value="NZ_CAWPKC010000001.1"/>
</dbReference>
<dbReference type="PROSITE" id="PS00012">
    <property type="entry name" value="PHOSPHOPANTETHEINE"/>
    <property type="match status" value="1"/>
</dbReference>
<feature type="domain" description="Carrier" evidence="3">
    <location>
        <begin position="1"/>
        <end position="63"/>
    </location>
</feature>
<name>A0ABX0AWC3_9GAMM</name>
<keyword evidence="2" id="KW-0597">Phosphoprotein</keyword>
<proteinExistence type="predicted"/>
<dbReference type="SUPFAM" id="SSF47336">
    <property type="entry name" value="ACP-like"/>
    <property type="match status" value="1"/>
</dbReference>
<dbReference type="Proteomes" id="UP000470051">
    <property type="component" value="Unassembled WGS sequence"/>
</dbReference>
<evidence type="ECO:0000313" key="4">
    <source>
        <dbReference type="EMBL" id="NDL23830.1"/>
    </source>
</evidence>
<comment type="caution">
    <text evidence="4">The sequence shown here is derived from an EMBL/GenBank/DDBJ whole genome shotgun (WGS) entry which is preliminary data.</text>
</comment>
<dbReference type="InterPro" id="IPR036736">
    <property type="entry name" value="ACP-like_sf"/>
</dbReference>
<accession>A0ABX0AWC3</accession>
<reference evidence="4 5" key="1">
    <citation type="submission" date="2019-12" db="EMBL/GenBank/DDBJ databases">
        <title>Engineering Photorhabdus to improve their lethality against agricultural pests.</title>
        <authorList>
            <person name="Machado R.A.R."/>
        </authorList>
    </citation>
    <scope>NUCLEOTIDE SEQUENCE [LARGE SCALE GENOMIC DNA]</scope>
    <source>
        <strain evidence="4 5">M-HU2</strain>
    </source>
</reference>
<dbReference type="EMBL" id="WSFE01000001">
    <property type="protein sequence ID" value="NDL23830.1"/>
    <property type="molecule type" value="Genomic_DNA"/>
</dbReference>
<dbReference type="Gene3D" id="1.10.1200.10">
    <property type="entry name" value="ACP-like"/>
    <property type="match status" value="1"/>
</dbReference>
<sequence>MWHGVLRCPVDHESNFFDLGGDSLVGAELVRQVNAHFNVAVSMVDLFESSTVVSLSMQVEKKRCK</sequence>
<keyword evidence="5" id="KW-1185">Reference proteome</keyword>
<keyword evidence="1" id="KW-0596">Phosphopantetheine</keyword>
<evidence type="ECO:0000256" key="1">
    <source>
        <dbReference type="ARBA" id="ARBA00022450"/>
    </source>
</evidence>
<organism evidence="4 5">
    <name type="scientific">Photorhabdus kayaii</name>
    <dbReference type="NCBI Taxonomy" id="230088"/>
    <lineage>
        <taxon>Bacteria</taxon>
        <taxon>Pseudomonadati</taxon>
        <taxon>Pseudomonadota</taxon>
        <taxon>Gammaproteobacteria</taxon>
        <taxon>Enterobacterales</taxon>
        <taxon>Morganellaceae</taxon>
        <taxon>Photorhabdus</taxon>
    </lineage>
</organism>
<evidence type="ECO:0000256" key="2">
    <source>
        <dbReference type="ARBA" id="ARBA00022553"/>
    </source>
</evidence>
<dbReference type="InterPro" id="IPR006162">
    <property type="entry name" value="Ppantetheine_attach_site"/>
</dbReference>
<dbReference type="PROSITE" id="PS50075">
    <property type="entry name" value="CARRIER"/>
    <property type="match status" value="1"/>
</dbReference>
<protein>
    <recommendedName>
        <fullName evidence="3">Carrier domain-containing protein</fullName>
    </recommendedName>
</protein>
<dbReference type="InterPro" id="IPR009081">
    <property type="entry name" value="PP-bd_ACP"/>
</dbReference>
<gene>
    <name evidence="4" type="ORF">GPY42_00990</name>
</gene>
<evidence type="ECO:0000259" key="3">
    <source>
        <dbReference type="PROSITE" id="PS50075"/>
    </source>
</evidence>